<reference evidence="1 2" key="1">
    <citation type="submission" date="2021-08" db="EMBL/GenBank/DDBJ databases">
        <title>Comparative Genomics Analysis of the Genus Qipengyuania Reveals Extensive Genetic Diversity and Metabolic Versatility, Including the Description of Fifteen Novel Species.</title>
        <authorList>
            <person name="Liu Y."/>
        </authorList>
    </citation>
    <scope>NUCLEOTIDE SEQUENCE [LARGE SCALE GENOMIC DNA]</scope>
    <source>
        <strain evidence="1 2">1NDH1</strain>
    </source>
</reference>
<name>A0ABX9A5H2_9SPHN</name>
<dbReference type="Proteomes" id="UP000824321">
    <property type="component" value="Chromosome"/>
</dbReference>
<dbReference type="EMBL" id="CP081294">
    <property type="protein sequence ID" value="QZD94533.1"/>
    <property type="molecule type" value="Genomic_DNA"/>
</dbReference>
<keyword evidence="2" id="KW-1185">Reference proteome</keyword>
<proteinExistence type="predicted"/>
<evidence type="ECO:0000313" key="2">
    <source>
        <dbReference type="Proteomes" id="UP000824321"/>
    </source>
</evidence>
<gene>
    <name evidence="1" type="ORF">K3136_10570</name>
</gene>
<sequence>MEGFLFVVEPESSRLVSGRISLRNCRTQTEAHIFRRKLEERVGESFVVLDSQTAKDWNVPGPQNEDREDYS</sequence>
<dbReference type="RefSeq" id="WP_221430278.1">
    <property type="nucleotide sequence ID" value="NZ_CP081294.1"/>
</dbReference>
<evidence type="ECO:0000313" key="1">
    <source>
        <dbReference type="EMBL" id="QZD94533.1"/>
    </source>
</evidence>
<protein>
    <submittedName>
        <fullName evidence="1">Uncharacterized protein</fullName>
    </submittedName>
</protein>
<organism evidence="1 2">
    <name type="scientific">Qipengyuania gelatinilytica</name>
    <dbReference type="NCBI Taxonomy" id="2867231"/>
    <lineage>
        <taxon>Bacteria</taxon>
        <taxon>Pseudomonadati</taxon>
        <taxon>Pseudomonadota</taxon>
        <taxon>Alphaproteobacteria</taxon>
        <taxon>Sphingomonadales</taxon>
        <taxon>Erythrobacteraceae</taxon>
        <taxon>Qipengyuania</taxon>
    </lineage>
</organism>
<accession>A0ABX9A5H2</accession>